<keyword evidence="5" id="KW-0274">FAD</keyword>
<evidence type="ECO:0000256" key="4">
    <source>
        <dbReference type="ARBA" id="ARBA00022630"/>
    </source>
</evidence>
<dbReference type="InterPro" id="IPR052542">
    <property type="entry name" value="Cholesterol_Oxidase"/>
</dbReference>
<dbReference type="EC" id="1.1.3.6" evidence="13"/>
<keyword evidence="6" id="KW-0560">Oxidoreductase</keyword>
<dbReference type="Gene3D" id="3.50.50.60">
    <property type="entry name" value="FAD/NAD(P)-binding domain"/>
    <property type="match status" value="1"/>
</dbReference>
<keyword evidence="3" id="KW-0153">Cholesterol metabolism</keyword>
<dbReference type="Gene3D" id="3.30.410.10">
    <property type="entry name" value="Cholesterol Oxidase, domain 2"/>
    <property type="match status" value="1"/>
</dbReference>
<organism evidence="18 19">
    <name type="scientific">Kaistella carnis</name>
    <dbReference type="NCBI Taxonomy" id="1241979"/>
    <lineage>
        <taxon>Bacteria</taxon>
        <taxon>Pseudomonadati</taxon>
        <taxon>Bacteroidota</taxon>
        <taxon>Flavobacteriia</taxon>
        <taxon>Flavobacteriales</taxon>
        <taxon>Weeksellaceae</taxon>
        <taxon>Chryseobacterium group</taxon>
        <taxon>Kaistella</taxon>
    </lineage>
</organism>
<dbReference type="Pfam" id="PF00732">
    <property type="entry name" value="GMC_oxred_N"/>
    <property type="match status" value="1"/>
</dbReference>
<evidence type="ECO:0000256" key="12">
    <source>
        <dbReference type="ARBA" id="ARBA00049645"/>
    </source>
</evidence>
<dbReference type="PANTHER" id="PTHR47470">
    <property type="entry name" value="CHOLESTEROL OXIDASE"/>
    <property type="match status" value="1"/>
</dbReference>
<keyword evidence="9" id="KW-0753">Steroid metabolism</keyword>
<dbReference type="GO" id="GO:0050660">
    <property type="term" value="F:flavin adenine dinucleotide binding"/>
    <property type="evidence" value="ECO:0007669"/>
    <property type="project" value="InterPro"/>
</dbReference>
<comment type="pathway">
    <text evidence="12">Steroid metabolism; cholesterol degradation.</text>
</comment>
<evidence type="ECO:0000259" key="17">
    <source>
        <dbReference type="Pfam" id="PF05199"/>
    </source>
</evidence>
<accession>A0A3G8XRD9</accession>
<dbReference type="InterPro" id="IPR000172">
    <property type="entry name" value="GMC_OxRdtase_N"/>
</dbReference>
<dbReference type="InterPro" id="IPR007867">
    <property type="entry name" value="GMC_OxRtase_C"/>
</dbReference>
<evidence type="ECO:0000256" key="3">
    <source>
        <dbReference type="ARBA" id="ARBA00022548"/>
    </source>
</evidence>
<evidence type="ECO:0000256" key="9">
    <source>
        <dbReference type="ARBA" id="ARBA00023221"/>
    </source>
</evidence>
<evidence type="ECO:0000256" key="6">
    <source>
        <dbReference type="ARBA" id="ARBA00023002"/>
    </source>
</evidence>
<evidence type="ECO:0000256" key="5">
    <source>
        <dbReference type="ARBA" id="ARBA00022827"/>
    </source>
</evidence>
<evidence type="ECO:0000256" key="8">
    <source>
        <dbReference type="ARBA" id="ARBA00023166"/>
    </source>
</evidence>
<keyword evidence="8" id="KW-1207">Sterol metabolism</keyword>
<keyword evidence="7" id="KW-0443">Lipid metabolism</keyword>
<dbReference type="GO" id="GO:0008203">
    <property type="term" value="P:cholesterol metabolic process"/>
    <property type="evidence" value="ECO:0007669"/>
    <property type="project" value="UniProtKB-KW"/>
</dbReference>
<evidence type="ECO:0000256" key="10">
    <source>
        <dbReference type="ARBA" id="ARBA00023235"/>
    </source>
</evidence>
<comment type="cofactor">
    <cofactor evidence="1">
        <name>FAD</name>
        <dbReference type="ChEBI" id="CHEBI:57692"/>
    </cofactor>
</comment>
<dbReference type="RefSeq" id="WP_125026003.1">
    <property type="nucleotide sequence ID" value="NZ_CP034159.1"/>
</dbReference>
<dbReference type="InterPro" id="IPR036188">
    <property type="entry name" value="FAD/NAD-bd_sf"/>
</dbReference>
<dbReference type="KEGG" id="ccas:EIB73_14800"/>
<dbReference type="AlphaFoldDB" id="A0A3G8XRD9"/>
<dbReference type="EC" id="5.3.3.1" evidence="11"/>
<dbReference type="Proteomes" id="UP000270185">
    <property type="component" value="Chromosome"/>
</dbReference>
<keyword evidence="4" id="KW-0285">Flavoprotein</keyword>
<sequence>MNRKEFIQTSSLGIAAFFFLGSGNLFGKAQNPLEIKSNKPTEMIDKEVVIIGSGYGGSVAALRLCEKGIPVTLLEMGLNWEKSGEKFSPMINPGHSAAWLKTKTIAPFFNLFNLDKFTGTLDRLDFEHIKVWVGRGVGGGSLVNGGMAVTPKKEYFKEIFPNLDTEKFYSHYFPLANKELKTNVASEEFLKDCHFYKFNRVGEEEAHKAGFKTVRVPNVYDFNYMEKEYKEEVPRSALAGEVIYGNNHGKNSLDKTYLKKATATGKLEILDLHQVNHISQNPDKSYTIDISVINTKGEEIQHKIINAKKLILSAGTMGSIELLLKSSAKTQLPIDENVGKEWGNNGNFMTGRNWVKAFSGGTGFKQSTIPVGGIDHWEDKEHPFFVEIAPLPMGLNVATALYLMVNKLKKFGEVKYDLKAQKLDLNWDQSHTAHMKDNAKHFLRTMNNANGGTRSHILFHNGFGADVCYHPLGGIVLGKATDQFGRLNGHQNLYVIDGSLIPGTIGVNPFVTITAIAEYCMEEIIKKDFV</sequence>
<evidence type="ECO:0000256" key="15">
    <source>
        <dbReference type="ARBA" id="ARBA00049778"/>
    </source>
</evidence>
<evidence type="ECO:0000256" key="2">
    <source>
        <dbReference type="ARBA" id="ARBA00010790"/>
    </source>
</evidence>
<evidence type="ECO:0000256" key="7">
    <source>
        <dbReference type="ARBA" id="ARBA00023098"/>
    </source>
</evidence>
<evidence type="ECO:0000256" key="13">
    <source>
        <dbReference type="ARBA" id="ARBA00049723"/>
    </source>
</evidence>
<gene>
    <name evidence="18" type="ORF">EIB73_14800</name>
</gene>
<reference evidence="19" key="1">
    <citation type="submission" date="2018-11" db="EMBL/GenBank/DDBJ databases">
        <title>Proposal to divide the Flavobacteriaceae and reorganize its genera based on Amino Acid Identity values calculated from whole genome sequences.</title>
        <authorList>
            <person name="Nicholson A.C."/>
            <person name="Gulvik C.A."/>
            <person name="Whitney A.M."/>
            <person name="Humrighouse B.W."/>
            <person name="Bell M."/>
            <person name="Holmes B."/>
            <person name="Steigerwalt A.G."/>
            <person name="Villarma A."/>
            <person name="Sheth M."/>
            <person name="Batra D."/>
            <person name="Pryor J."/>
            <person name="Bernardet J.-F."/>
            <person name="Hugo C."/>
            <person name="Kampfer P."/>
            <person name="Newman J.D."/>
            <person name="McQuiston J.R."/>
        </authorList>
    </citation>
    <scope>NUCLEOTIDE SEQUENCE [LARGE SCALE GENOMIC DNA]</scope>
    <source>
        <strain evidence="19">G0081</strain>
    </source>
</reference>
<evidence type="ECO:0000259" key="16">
    <source>
        <dbReference type="Pfam" id="PF00732"/>
    </source>
</evidence>
<evidence type="ECO:0000313" key="19">
    <source>
        <dbReference type="Proteomes" id="UP000270185"/>
    </source>
</evidence>
<name>A0A3G8XRD9_9FLAO</name>
<evidence type="ECO:0000256" key="1">
    <source>
        <dbReference type="ARBA" id="ARBA00001974"/>
    </source>
</evidence>
<proteinExistence type="inferred from homology"/>
<dbReference type="SUPFAM" id="SSF51905">
    <property type="entry name" value="FAD/NAD(P)-binding domain"/>
    <property type="match status" value="1"/>
</dbReference>
<evidence type="ECO:0000313" key="18">
    <source>
        <dbReference type="EMBL" id="AZI34367.1"/>
    </source>
</evidence>
<evidence type="ECO:0000256" key="11">
    <source>
        <dbReference type="ARBA" id="ARBA00038856"/>
    </source>
</evidence>
<dbReference type="Pfam" id="PF22500">
    <property type="entry name" value="GMC_oxred_C_1st"/>
    <property type="match status" value="1"/>
</dbReference>
<evidence type="ECO:0000256" key="14">
    <source>
        <dbReference type="ARBA" id="ARBA00049744"/>
    </source>
</evidence>
<dbReference type="Pfam" id="PF05199">
    <property type="entry name" value="GMC_oxred_C"/>
    <property type="match status" value="1"/>
</dbReference>
<dbReference type="PANTHER" id="PTHR47470:SF1">
    <property type="entry name" value="FAD-DEPENDENT OXIDOREDUCTASE 2 FAD BINDING DOMAIN-CONTAINING PROTEIN"/>
    <property type="match status" value="1"/>
</dbReference>
<dbReference type="OrthoDB" id="1154541at2"/>
<keyword evidence="19" id="KW-1185">Reference proteome</keyword>
<dbReference type="GO" id="GO:0016995">
    <property type="term" value="F:cholesterol oxidase activity"/>
    <property type="evidence" value="ECO:0007669"/>
    <property type="project" value="UniProtKB-EC"/>
</dbReference>
<protein>
    <recommendedName>
        <fullName evidence="14">Cholesterol oxidase</fullName>
        <ecNumber evidence="13">1.1.3.6</ecNumber>
        <ecNumber evidence="11">5.3.3.1</ecNumber>
    </recommendedName>
    <alternativeName>
        <fullName evidence="15">Cholesterol isomerase</fullName>
    </alternativeName>
</protein>
<comment type="similarity">
    <text evidence="2">Belongs to the GMC oxidoreductase family.</text>
</comment>
<feature type="domain" description="Glucose-methanol-choline oxidoreductase N-terminal" evidence="16">
    <location>
        <begin position="129"/>
        <end position="337"/>
    </location>
</feature>
<keyword evidence="10" id="KW-0413">Isomerase</keyword>
<dbReference type="EMBL" id="CP034159">
    <property type="protein sequence ID" value="AZI34367.1"/>
    <property type="molecule type" value="Genomic_DNA"/>
</dbReference>
<feature type="domain" description="Glucose-methanol-choline oxidoreductase C-terminal" evidence="17">
    <location>
        <begin position="467"/>
        <end position="517"/>
    </location>
</feature>
<dbReference type="SUPFAM" id="SSF54373">
    <property type="entry name" value="FAD-linked reductases, C-terminal domain"/>
    <property type="match status" value="1"/>
</dbReference>
<dbReference type="GO" id="GO:0004769">
    <property type="term" value="F:steroid Delta-isomerase activity"/>
    <property type="evidence" value="ECO:0007669"/>
    <property type="project" value="UniProtKB-EC"/>
</dbReference>